<dbReference type="Pfam" id="PF12146">
    <property type="entry name" value="Hydrolase_4"/>
    <property type="match status" value="1"/>
</dbReference>
<evidence type="ECO:0000259" key="2">
    <source>
        <dbReference type="Pfam" id="PF12146"/>
    </source>
</evidence>
<dbReference type="InterPro" id="IPR022742">
    <property type="entry name" value="Hydrolase_4"/>
</dbReference>
<feature type="compositionally biased region" description="Polar residues" evidence="1">
    <location>
        <begin position="399"/>
        <end position="408"/>
    </location>
</feature>
<proteinExistence type="predicted"/>
<reference evidence="4 5" key="2">
    <citation type="journal article" date="2018" name="PLoS ONE">
        <title>The draft genome of Kipferlia bialata reveals reductive genome evolution in fornicate parasites.</title>
        <authorList>
            <person name="Tanifuji G."/>
            <person name="Takabayashi S."/>
            <person name="Kume K."/>
            <person name="Takagi M."/>
            <person name="Nakayama T."/>
            <person name="Kamikawa R."/>
            <person name="Inagaki Y."/>
            <person name="Hashimoto T."/>
        </authorList>
    </citation>
    <scope>NUCLEOTIDE SEQUENCE [LARGE SCALE GENOMIC DNA]</scope>
    <source>
        <strain evidence="4">NY0173</strain>
    </source>
</reference>
<dbReference type="AlphaFoldDB" id="A0A9K3CZM8"/>
<dbReference type="Proteomes" id="UP000265618">
    <property type="component" value="Unassembled WGS sequence"/>
</dbReference>
<organism evidence="4 5">
    <name type="scientific">Kipferlia bialata</name>
    <dbReference type="NCBI Taxonomy" id="797122"/>
    <lineage>
        <taxon>Eukaryota</taxon>
        <taxon>Metamonada</taxon>
        <taxon>Carpediemonas-like organisms</taxon>
        <taxon>Kipferlia</taxon>
    </lineage>
</organism>
<dbReference type="SUPFAM" id="SSF53474">
    <property type="entry name" value="alpha/beta-Hydrolases"/>
    <property type="match status" value="1"/>
</dbReference>
<dbReference type="EMBL" id="BDIP01001654">
    <property type="protein sequence ID" value="GIQ84865.1"/>
    <property type="molecule type" value="Genomic_DNA"/>
</dbReference>
<evidence type="ECO:0000313" key="3">
    <source>
        <dbReference type="EMBL" id="GIQ82292.1"/>
    </source>
</evidence>
<feature type="domain" description="Serine aminopeptidase S33" evidence="2">
    <location>
        <begin position="66"/>
        <end position="354"/>
    </location>
</feature>
<feature type="region of interest" description="Disordered" evidence="1">
    <location>
        <begin position="369"/>
        <end position="408"/>
    </location>
</feature>
<comment type="caution">
    <text evidence="4">The sequence shown here is derived from an EMBL/GenBank/DDBJ whole genome shotgun (WGS) entry which is preliminary data.</text>
</comment>
<evidence type="ECO:0000313" key="5">
    <source>
        <dbReference type="Proteomes" id="UP000265618"/>
    </source>
</evidence>
<reference evidence="4" key="1">
    <citation type="submission" date="2016-10" db="EMBL/GenBank/DDBJ databases">
        <authorList>
            <person name="Tanifuji G."/>
            <person name="Kume K."/>
            <person name="Nakayama T."/>
            <person name="Takabayashi S."/>
            <person name="Hashimoto T."/>
        </authorList>
    </citation>
    <scope>NUCLEOTIDE SEQUENCE</scope>
    <source>
        <strain evidence="4">NY0173</strain>
    </source>
</reference>
<keyword evidence="5" id="KW-1185">Reference proteome</keyword>
<name>A0A9K3CZM8_9EUKA</name>
<dbReference type="Gene3D" id="3.40.50.1820">
    <property type="entry name" value="alpha/beta hydrolase"/>
    <property type="match status" value="1"/>
</dbReference>
<dbReference type="InterPro" id="IPR051044">
    <property type="entry name" value="MAG_DAG_Lipase"/>
</dbReference>
<dbReference type="EMBL" id="BDIP01000649">
    <property type="protein sequence ID" value="GIQ82292.1"/>
    <property type="molecule type" value="Genomic_DNA"/>
</dbReference>
<accession>A0A9K3CZM8</accession>
<dbReference type="OrthoDB" id="2498029at2759"/>
<evidence type="ECO:0000313" key="4">
    <source>
        <dbReference type="EMBL" id="GIQ84865.1"/>
    </source>
</evidence>
<gene>
    <name evidence="3" type="ORF">KIPB_003402</name>
    <name evidence="4" type="ORF">KIPB_006442</name>
</gene>
<protein>
    <recommendedName>
        <fullName evidence="2">Serine aminopeptidase S33 domain-containing protein</fullName>
    </recommendedName>
</protein>
<sequence>MADADPPNPPTCDVECMPGETCHWLMREDGYRVFYRITRPVHPDPNPIDTLSPSLDPPYLMAPILGLVLMFHGMGGHSGRFTTACRYFAAHGLACVSLDYRGHGRTWEANRHMYKIVLDPGPLGYRGILDDAMAVLHEARVYLDAALTPTYLIGHSMGSLLAQSLLFLPISRGVFTSAVLTGTPLRQGKNVSVPLPMVLKALSLAPNNLCMPRTLRRGIRRYNRRWRHQARREGVPEIKGFEWMCSDSDTVREQIVQETYGVKAMIGTRQRPVCPVRHFQNLLSMISFCMDPSSVTHIPQTERTPILYLSGTQDSVGRFGQNVERQLDHMRGLGWPAEMVLLGGLRHSVWLERDTTVHNITLDYLTRERERDRETGTAGTGQEREVGAQNRGAGEHTETTPLLTTAQE</sequence>
<dbReference type="InterPro" id="IPR029058">
    <property type="entry name" value="AB_hydrolase_fold"/>
</dbReference>
<dbReference type="PANTHER" id="PTHR11614">
    <property type="entry name" value="PHOSPHOLIPASE-RELATED"/>
    <property type="match status" value="1"/>
</dbReference>
<evidence type="ECO:0000256" key="1">
    <source>
        <dbReference type="SAM" id="MobiDB-lite"/>
    </source>
</evidence>